<dbReference type="SUPFAM" id="SSF55469">
    <property type="entry name" value="FMN-dependent nitroreductase-like"/>
    <property type="match status" value="2"/>
</dbReference>
<dbReference type="InterPro" id="IPR052544">
    <property type="entry name" value="Bacteriocin_Proc_Enz"/>
</dbReference>
<protein>
    <recommendedName>
        <fullName evidence="1">Nitroreductase domain-containing protein</fullName>
    </recommendedName>
</protein>
<sequence length="459" mass="47523">MRTAAGGPPAVDGSWLWDRLALSARGRPGTTPGAIPAELAPVLRLFDAATAGSLTGGPSVPSAGALYPYEHLAVVTDPDGVPSVYAVDPARRRCRLAARGRQVRAALVDGGLADPAQALVLVVLRPWLSMRKYGDRGYVYAQLDAAHVATHLLCLAQELGERAELRSRACGAPLGALLDLERGCRAVHSALVVTGCAADPVPGWTVVDGRGDPVWTETPSWLEVECWRSLEAYRAAPPPAAPGALPRLPLLAGDRAEHGFPSGQAATALAARRRSSKDFAAVPLPLADLERALAALGTPLALDAPHDARVRATLVARRVTGVAPGSYPLPDGLPGTRLVAGAPGDEELVSTCMGQEHLRNSAALVLLHTDRESLLRDGAASIEAALLRAGALAHLLYLGAAGAGVAVTAIGGFDGCRWRALAGLPGTTEVLYAVLLGGAEGAAPTKLDRLQPAYAHNAR</sequence>
<dbReference type="KEGG" id="apre:CNX65_15890"/>
<name>A0A290Z6G6_9PSEU</name>
<evidence type="ECO:0000313" key="3">
    <source>
        <dbReference type="Proteomes" id="UP000218505"/>
    </source>
</evidence>
<dbReference type="Pfam" id="PF00881">
    <property type="entry name" value="Nitroreductase"/>
    <property type="match status" value="1"/>
</dbReference>
<dbReference type="PANTHER" id="PTHR43745:SF2">
    <property type="entry name" value="NITROREDUCTASE MJ1384-RELATED"/>
    <property type="match status" value="1"/>
</dbReference>
<dbReference type="Proteomes" id="UP000218505">
    <property type="component" value="Chromosome"/>
</dbReference>
<keyword evidence="3" id="KW-1185">Reference proteome</keyword>
<organism evidence="2 3">
    <name type="scientific">Actinosynnema pretiosum</name>
    <dbReference type="NCBI Taxonomy" id="42197"/>
    <lineage>
        <taxon>Bacteria</taxon>
        <taxon>Bacillati</taxon>
        <taxon>Actinomycetota</taxon>
        <taxon>Actinomycetes</taxon>
        <taxon>Pseudonocardiales</taxon>
        <taxon>Pseudonocardiaceae</taxon>
        <taxon>Actinosynnema</taxon>
    </lineage>
</organism>
<dbReference type="EMBL" id="CP023445">
    <property type="protein sequence ID" value="ATE54588.1"/>
    <property type="molecule type" value="Genomic_DNA"/>
</dbReference>
<gene>
    <name evidence="2" type="ORF">CNX65_15890</name>
</gene>
<dbReference type="GO" id="GO:0016491">
    <property type="term" value="F:oxidoreductase activity"/>
    <property type="evidence" value="ECO:0007669"/>
    <property type="project" value="InterPro"/>
</dbReference>
<dbReference type="AlphaFoldDB" id="A0A290Z6G6"/>
<proteinExistence type="predicted"/>
<feature type="domain" description="Nitroreductase" evidence="1">
    <location>
        <begin position="271"/>
        <end position="437"/>
    </location>
</feature>
<dbReference type="Gene3D" id="3.40.109.10">
    <property type="entry name" value="NADH Oxidase"/>
    <property type="match status" value="2"/>
</dbReference>
<accession>A0A290Z6G6</accession>
<dbReference type="InterPro" id="IPR029479">
    <property type="entry name" value="Nitroreductase"/>
</dbReference>
<evidence type="ECO:0000313" key="2">
    <source>
        <dbReference type="EMBL" id="ATE54588.1"/>
    </source>
</evidence>
<dbReference type="InterPro" id="IPR000415">
    <property type="entry name" value="Nitroreductase-like"/>
</dbReference>
<reference evidence="2" key="1">
    <citation type="submission" date="2017-09" db="EMBL/GenBank/DDBJ databases">
        <title>Complete Genome Sequence of ansamitocin-producing Bacterium Actinosynnema pretiosum X47.</title>
        <authorList>
            <person name="Cao G."/>
            <person name="Zong G."/>
            <person name="Zhong C."/>
            <person name="Fu J."/>
        </authorList>
    </citation>
    <scope>NUCLEOTIDE SEQUENCE [LARGE SCALE GENOMIC DNA]</scope>
    <source>
        <strain evidence="2">X47</strain>
    </source>
</reference>
<dbReference type="PANTHER" id="PTHR43745">
    <property type="entry name" value="NITROREDUCTASE MJ1384-RELATED"/>
    <property type="match status" value="1"/>
</dbReference>
<evidence type="ECO:0000259" key="1">
    <source>
        <dbReference type="Pfam" id="PF00881"/>
    </source>
</evidence>